<dbReference type="RefSeq" id="WP_070099685.1">
    <property type="nucleotide sequence ID" value="NZ_CZBU01000001.1"/>
</dbReference>
<dbReference type="PANTHER" id="PTHR10434">
    <property type="entry name" value="1-ACYL-SN-GLYCEROL-3-PHOSPHATE ACYLTRANSFERASE"/>
    <property type="match status" value="1"/>
</dbReference>
<gene>
    <name evidence="4" type="primary">plsC_1</name>
    <name evidence="4" type="ORF">ERS852490_00242</name>
</gene>
<keyword evidence="2 4" id="KW-0012">Acyltransferase</keyword>
<proteinExistence type="predicted"/>
<keyword evidence="1 4" id="KW-0808">Transferase</keyword>
<evidence type="ECO:0000313" key="5">
    <source>
        <dbReference type="Proteomes" id="UP000095621"/>
    </source>
</evidence>
<evidence type="ECO:0000259" key="3">
    <source>
        <dbReference type="SMART" id="SM00563"/>
    </source>
</evidence>
<dbReference type="SUPFAM" id="SSF69593">
    <property type="entry name" value="Glycerol-3-phosphate (1)-acyltransferase"/>
    <property type="match status" value="1"/>
</dbReference>
<dbReference type="AlphaFoldDB" id="A0A174YML8"/>
<dbReference type="SMART" id="SM00563">
    <property type="entry name" value="PlsC"/>
    <property type="match status" value="1"/>
</dbReference>
<dbReference type="GO" id="GO:0006654">
    <property type="term" value="P:phosphatidic acid biosynthetic process"/>
    <property type="evidence" value="ECO:0007669"/>
    <property type="project" value="TreeGrafter"/>
</dbReference>
<dbReference type="CDD" id="cd07989">
    <property type="entry name" value="LPLAT_AGPAT-like"/>
    <property type="match status" value="1"/>
</dbReference>
<name>A0A174YML8_9FIRM</name>
<accession>A0A174YML8</accession>
<evidence type="ECO:0000256" key="1">
    <source>
        <dbReference type="ARBA" id="ARBA00022679"/>
    </source>
</evidence>
<dbReference type="PANTHER" id="PTHR10434:SF11">
    <property type="entry name" value="1-ACYL-SN-GLYCEROL-3-PHOSPHATE ACYLTRANSFERASE"/>
    <property type="match status" value="1"/>
</dbReference>
<dbReference type="EMBL" id="CZBU01000001">
    <property type="protein sequence ID" value="CUQ74952.1"/>
    <property type="molecule type" value="Genomic_DNA"/>
</dbReference>
<protein>
    <submittedName>
        <fullName evidence="4">1-acyl-sn-glycerol-3-phosphate acyltransferase</fullName>
        <ecNumber evidence="4">2.3.1.51</ecNumber>
    </submittedName>
</protein>
<dbReference type="InterPro" id="IPR002123">
    <property type="entry name" value="Plipid/glycerol_acylTrfase"/>
</dbReference>
<sequence length="250" mass="29017">MFNLRFKCTVISSWHMVLHAVPKANKMIANKNRYSETERFVYAKWIINYMRKHARTRTRVYGRENIPTDSNYIMYPNHQGKYDALGIILAQEKPCGVLWGKKQAERLMSRQVCGLIDAVVIDLDNNRDKVRAIMDVTRQVKLGRNFLIFPEGGYTDNKNELQEFQAGCFSCSLQTKTPIVPIALFDSYKSMNSNTFERVDTQVHFLKPILYSEYGELKKKEVAKLVKSRIEERMAQIKAGKINESYELIG</sequence>
<evidence type="ECO:0000256" key="2">
    <source>
        <dbReference type="ARBA" id="ARBA00023315"/>
    </source>
</evidence>
<dbReference type="GO" id="GO:0003841">
    <property type="term" value="F:1-acylglycerol-3-phosphate O-acyltransferase activity"/>
    <property type="evidence" value="ECO:0007669"/>
    <property type="project" value="UniProtKB-EC"/>
</dbReference>
<dbReference type="EC" id="2.3.1.51" evidence="4"/>
<dbReference type="Pfam" id="PF01553">
    <property type="entry name" value="Acyltransferase"/>
    <property type="match status" value="1"/>
</dbReference>
<dbReference type="Proteomes" id="UP000095621">
    <property type="component" value="Unassembled WGS sequence"/>
</dbReference>
<organism evidence="4 5">
    <name type="scientific">Lachnospira eligens</name>
    <dbReference type="NCBI Taxonomy" id="39485"/>
    <lineage>
        <taxon>Bacteria</taxon>
        <taxon>Bacillati</taxon>
        <taxon>Bacillota</taxon>
        <taxon>Clostridia</taxon>
        <taxon>Lachnospirales</taxon>
        <taxon>Lachnospiraceae</taxon>
        <taxon>Lachnospira</taxon>
    </lineage>
</organism>
<reference evidence="4 5" key="1">
    <citation type="submission" date="2015-09" db="EMBL/GenBank/DDBJ databases">
        <authorList>
            <consortium name="Pathogen Informatics"/>
        </authorList>
    </citation>
    <scope>NUCLEOTIDE SEQUENCE [LARGE SCALE GENOMIC DNA]</scope>
    <source>
        <strain evidence="4 5">2789STDY5834875</strain>
    </source>
</reference>
<evidence type="ECO:0000313" key="4">
    <source>
        <dbReference type="EMBL" id="CUQ74952.1"/>
    </source>
</evidence>
<feature type="domain" description="Phospholipid/glycerol acyltransferase" evidence="3">
    <location>
        <begin position="72"/>
        <end position="187"/>
    </location>
</feature>